<name>A0ACC1QI29_9HYPO</name>
<sequence length="620" mass="69185">MAMQSHPQPRSLVSALLVAVLPLTNHALQHMTIMFLLAIPYVLVACLSTVADAISDFNWDLVTPSTALNYTDCYDNHRCARLLVPLDWLDPDNEARVTVAIVARRAVVSEDDPSFGGTINVNPGGPGSPGIDFVLGVGSLIQGITDGNNKYEILSFDPRGVGRTTPSSNCQPNEYARGNRAIEERAIGTLDGGEAVLRRRMSLAKGFADLCSKINSKDDVRNFMSTTSVARDMARIVDEIQALRDRTGQVQSNDAKLELRAEDSKPARINYWGWSYGTDLGNYFASMFPGRVDRMILEGVQDVRDYAAGTWLKFGDAEKIFDYFWDTCYHAADRCALYQETDTGPEDARARFDEFLRNLEQNPPSHATFDTSFTIINREDVMLLVFANLAQPLLRFPSLAATLSEAMAGDFSSLYSQLGQPNAESCQLPTTSAYTWLKDAQAAIACGDAEQQNMTFADYWEYTKGIAAGSENFWQFFADIRLACLNWPFRPRDRFTGPWETPEHDPRRVEGKPTAPLFFISSRYDVFTPSSNAAEMSKFHAGSKLLVQDTYGHGTLLSPSKCRDAYVKRYFETGELPPDDMMCDSDCVPFQDCEFNLDLKQLGVGQYGGYRYRVVPSAWF</sequence>
<organism evidence="1 2">
    <name type="scientific">Lecanicillium saksenae</name>
    <dbReference type="NCBI Taxonomy" id="468837"/>
    <lineage>
        <taxon>Eukaryota</taxon>
        <taxon>Fungi</taxon>
        <taxon>Dikarya</taxon>
        <taxon>Ascomycota</taxon>
        <taxon>Pezizomycotina</taxon>
        <taxon>Sordariomycetes</taxon>
        <taxon>Hypocreomycetidae</taxon>
        <taxon>Hypocreales</taxon>
        <taxon>Cordycipitaceae</taxon>
        <taxon>Lecanicillium</taxon>
    </lineage>
</organism>
<comment type="caution">
    <text evidence="1">The sequence shown here is derived from an EMBL/GenBank/DDBJ whole genome shotgun (WGS) entry which is preliminary data.</text>
</comment>
<keyword evidence="2" id="KW-1185">Reference proteome</keyword>
<proteinExistence type="predicted"/>
<dbReference type="EMBL" id="JANAKD010002354">
    <property type="protein sequence ID" value="KAJ3473843.1"/>
    <property type="molecule type" value="Genomic_DNA"/>
</dbReference>
<evidence type="ECO:0000313" key="1">
    <source>
        <dbReference type="EMBL" id="KAJ3473843.1"/>
    </source>
</evidence>
<evidence type="ECO:0000313" key="2">
    <source>
        <dbReference type="Proteomes" id="UP001148737"/>
    </source>
</evidence>
<accession>A0ACC1QI29</accession>
<protein>
    <submittedName>
        <fullName evidence="1">Uncharacterized protein</fullName>
    </submittedName>
</protein>
<gene>
    <name evidence="1" type="ORF">NLG97_g10106</name>
</gene>
<reference evidence="1" key="1">
    <citation type="submission" date="2022-07" db="EMBL/GenBank/DDBJ databases">
        <title>Genome Sequence of Lecanicillium saksenae.</title>
        <authorList>
            <person name="Buettner E."/>
        </authorList>
    </citation>
    <scope>NUCLEOTIDE SEQUENCE</scope>
    <source>
        <strain evidence="1">VT-O1</strain>
    </source>
</reference>
<dbReference type="Proteomes" id="UP001148737">
    <property type="component" value="Unassembled WGS sequence"/>
</dbReference>